<feature type="domain" description="MobA-like NTP transferase" evidence="1">
    <location>
        <begin position="8"/>
        <end position="183"/>
    </location>
</feature>
<keyword evidence="3" id="KW-1185">Reference proteome</keyword>
<dbReference type="SUPFAM" id="SSF53448">
    <property type="entry name" value="Nucleotide-diphospho-sugar transferases"/>
    <property type="match status" value="1"/>
</dbReference>
<comment type="caution">
    <text evidence="2">The sequence shown here is derived from an EMBL/GenBank/DDBJ whole genome shotgun (WGS) entry which is preliminary data.</text>
</comment>
<dbReference type="InterPro" id="IPR029044">
    <property type="entry name" value="Nucleotide-diphossugar_trans"/>
</dbReference>
<dbReference type="EMBL" id="QQBC01000004">
    <property type="protein sequence ID" value="RDI66301.1"/>
    <property type="molecule type" value="Genomic_DNA"/>
</dbReference>
<evidence type="ECO:0000259" key="1">
    <source>
        <dbReference type="Pfam" id="PF12804"/>
    </source>
</evidence>
<dbReference type="Pfam" id="PF12804">
    <property type="entry name" value="NTP_transf_3"/>
    <property type="match status" value="1"/>
</dbReference>
<evidence type="ECO:0000313" key="2">
    <source>
        <dbReference type="EMBL" id="RDI66301.1"/>
    </source>
</evidence>
<dbReference type="Proteomes" id="UP000254869">
    <property type="component" value="Unassembled WGS sequence"/>
</dbReference>
<accession>A0A370I840</accession>
<gene>
    <name evidence="2" type="ORF">DFR76_10447</name>
</gene>
<protein>
    <submittedName>
        <fullName evidence="2">Nicotine blue oxidoreductase</fullName>
    </submittedName>
</protein>
<dbReference type="AlphaFoldDB" id="A0A370I840"/>
<sequence>MSDGRCAGVLLAAGAGTRYGRPKVLAEDGAWLRTAVAALRAGGCDPLYVVLGATGPARRGPDGRWLICETLAIPEGVQPVWAADWAVGLAASLRTGLGAIARHDEQPTEAGAPRYVAIMPVDTPDVGADVVARVIAAARAAPSGLARATFDGRPGHPVVLFHDHWAAVIKSAQGNSGARTFLDGRTDIVAVTCDDLATGRDHDYPPNRAR</sequence>
<name>A0A370I840_9NOCA</name>
<proteinExistence type="predicted"/>
<organism evidence="2 3">
    <name type="scientific">Nocardia pseudobrasiliensis</name>
    <dbReference type="NCBI Taxonomy" id="45979"/>
    <lineage>
        <taxon>Bacteria</taxon>
        <taxon>Bacillati</taxon>
        <taxon>Actinomycetota</taxon>
        <taxon>Actinomycetes</taxon>
        <taxon>Mycobacteriales</taxon>
        <taxon>Nocardiaceae</taxon>
        <taxon>Nocardia</taxon>
    </lineage>
</organism>
<dbReference type="Gene3D" id="3.90.550.10">
    <property type="entry name" value="Spore Coat Polysaccharide Biosynthesis Protein SpsA, Chain A"/>
    <property type="match status" value="1"/>
</dbReference>
<dbReference type="RefSeq" id="WP_067999734.1">
    <property type="nucleotide sequence ID" value="NZ_QQBC01000004.1"/>
</dbReference>
<evidence type="ECO:0000313" key="3">
    <source>
        <dbReference type="Proteomes" id="UP000254869"/>
    </source>
</evidence>
<reference evidence="2 3" key="1">
    <citation type="submission" date="2018-07" db="EMBL/GenBank/DDBJ databases">
        <title>Genomic Encyclopedia of Type Strains, Phase IV (KMG-IV): sequencing the most valuable type-strain genomes for metagenomic binning, comparative biology and taxonomic classification.</title>
        <authorList>
            <person name="Goeker M."/>
        </authorList>
    </citation>
    <scope>NUCLEOTIDE SEQUENCE [LARGE SCALE GENOMIC DNA]</scope>
    <source>
        <strain evidence="2 3">DSM 44290</strain>
    </source>
</reference>
<dbReference type="GO" id="GO:0016779">
    <property type="term" value="F:nucleotidyltransferase activity"/>
    <property type="evidence" value="ECO:0007669"/>
    <property type="project" value="UniProtKB-ARBA"/>
</dbReference>
<dbReference type="STRING" id="1210086.GCA_001613105_04004"/>
<dbReference type="InterPro" id="IPR025877">
    <property type="entry name" value="MobA-like_NTP_Trfase"/>
</dbReference>
<dbReference type="PANTHER" id="PTHR43777:SF1">
    <property type="entry name" value="MOLYBDENUM COFACTOR CYTIDYLYLTRANSFERASE"/>
    <property type="match status" value="1"/>
</dbReference>
<dbReference type="PANTHER" id="PTHR43777">
    <property type="entry name" value="MOLYBDENUM COFACTOR CYTIDYLYLTRANSFERASE"/>
    <property type="match status" value="1"/>
</dbReference>